<protein>
    <submittedName>
        <fullName evidence="1">Uncharacterized protein</fullName>
    </submittedName>
</protein>
<gene>
    <name evidence="1" type="ORF">METZ01_LOCUS366640</name>
</gene>
<sequence>MARHRALQMFGRSGNPAFKSKAFTESSSDFSTSEPMTLSGTVNKTGLYLLLCFITAAWT</sequence>
<dbReference type="EMBL" id="UINC01131837">
    <property type="protein sequence ID" value="SVD13786.1"/>
    <property type="molecule type" value="Genomic_DNA"/>
</dbReference>
<dbReference type="AlphaFoldDB" id="A0A382SV63"/>
<proteinExistence type="predicted"/>
<name>A0A382SV63_9ZZZZ</name>
<reference evidence="1" key="1">
    <citation type="submission" date="2018-05" db="EMBL/GenBank/DDBJ databases">
        <authorList>
            <person name="Lanie J.A."/>
            <person name="Ng W.-L."/>
            <person name="Kazmierczak K.M."/>
            <person name="Andrzejewski T.M."/>
            <person name="Davidsen T.M."/>
            <person name="Wayne K.J."/>
            <person name="Tettelin H."/>
            <person name="Glass J.I."/>
            <person name="Rusch D."/>
            <person name="Podicherti R."/>
            <person name="Tsui H.-C.T."/>
            <person name="Winkler M.E."/>
        </authorList>
    </citation>
    <scope>NUCLEOTIDE SEQUENCE</scope>
</reference>
<accession>A0A382SV63</accession>
<feature type="non-terminal residue" evidence="1">
    <location>
        <position position="59"/>
    </location>
</feature>
<organism evidence="1">
    <name type="scientific">marine metagenome</name>
    <dbReference type="NCBI Taxonomy" id="408172"/>
    <lineage>
        <taxon>unclassified sequences</taxon>
        <taxon>metagenomes</taxon>
        <taxon>ecological metagenomes</taxon>
    </lineage>
</organism>
<evidence type="ECO:0000313" key="1">
    <source>
        <dbReference type="EMBL" id="SVD13786.1"/>
    </source>
</evidence>